<evidence type="ECO:0000256" key="8">
    <source>
        <dbReference type="RuleBase" id="RU000473"/>
    </source>
</evidence>
<organism evidence="10">
    <name type="scientific">Amphimerus sp. JM-2019</name>
    <dbReference type="NCBI Taxonomy" id="2588351"/>
    <lineage>
        <taxon>Eukaryota</taxon>
        <taxon>Metazoa</taxon>
        <taxon>Spiralia</taxon>
        <taxon>Lophotrochozoa</taxon>
        <taxon>Platyhelminthes</taxon>
        <taxon>Trematoda</taxon>
        <taxon>Digenea</taxon>
        <taxon>Opisthorchiida</taxon>
        <taxon>Opisthorchiata</taxon>
        <taxon>Opisthorchiidae</taxon>
        <taxon>Amphimerus</taxon>
    </lineage>
</organism>
<dbReference type="GO" id="GO:0009060">
    <property type="term" value="P:aerobic respiration"/>
    <property type="evidence" value="ECO:0007669"/>
    <property type="project" value="TreeGrafter"/>
</dbReference>
<keyword evidence="4 7" id="KW-0812">Transmembrane</keyword>
<evidence type="ECO:0000256" key="9">
    <source>
        <dbReference type="SAM" id="Phobius"/>
    </source>
</evidence>
<dbReference type="InterPro" id="IPR001694">
    <property type="entry name" value="NADH_UbQ_OxRdtase_su1/FPO"/>
</dbReference>
<comment type="subcellular location">
    <subcellularLocation>
        <location evidence="1">Membrane</location>
        <topology evidence="1">Multi-pass membrane protein</topology>
    </subcellularLocation>
    <subcellularLocation>
        <location evidence="7">Mitochondrion inner membrane</location>
        <topology evidence="7">Multi-pass membrane protein</topology>
    </subcellularLocation>
</comment>
<feature type="transmembrane region" description="Helical" evidence="9">
    <location>
        <begin position="109"/>
        <end position="132"/>
    </location>
</feature>
<feature type="transmembrane region" description="Helical" evidence="9">
    <location>
        <begin position="77"/>
        <end position="97"/>
    </location>
</feature>
<dbReference type="GO" id="GO:0003954">
    <property type="term" value="F:NADH dehydrogenase activity"/>
    <property type="evidence" value="ECO:0007669"/>
    <property type="project" value="TreeGrafter"/>
</dbReference>
<evidence type="ECO:0000256" key="6">
    <source>
        <dbReference type="ARBA" id="ARBA00023136"/>
    </source>
</evidence>
<dbReference type="EC" id="7.1.1.2" evidence="8"/>
<dbReference type="EMBL" id="MK238506">
    <property type="protein sequence ID" value="QDA21734.1"/>
    <property type="molecule type" value="Genomic_DNA"/>
</dbReference>
<proteinExistence type="inferred from homology"/>
<keyword evidence="8" id="KW-0830">Ubiquinone</keyword>
<geneLocation type="mitochondrion" evidence="10"/>
<evidence type="ECO:0000256" key="3">
    <source>
        <dbReference type="ARBA" id="ARBA00021009"/>
    </source>
</evidence>
<dbReference type="GO" id="GO:0005743">
    <property type="term" value="C:mitochondrial inner membrane"/>
    <property type="evidence" value="ECO:0007669"/>
    <property type="project" value="UniProtKB-SubCell"/>
</dbReference>
<feature type="transmembrane region" description="Helical" evidence="9">
    <location>
        <begin position="6"/>
        <end position="28"/>
    </location>
</feature>
<accession>A0A4Y5SFZ7</accession>
<comment type="catalytic activity">
    <reaction evidence="8">
        <text>a ubiquinone + NADH + 5 H(+)(in) = a ubiquinol + NAD(+) + 4 H(+)(out)</text>
        <dbReference type="Rhea" id="RHEA:29091"/>
        <dbReference type="Rhea" id="RHEA-COMP:9565"/>
        <dbReference type="Rhea" id="RHEA-COMP:9566"/>
        <dbReference type="ChEBI" id="CHEBI:15378"/>
        <dbReference type="ChEBI" id="CHEBI:16389"/>
        <dbReference type="ChEBI" id="CHEBI:17976"/>
        <dbReference type="ChEBI" id="CHEBI:57540"/>
        <dbReference type="ChEBI" id="CHEBI:57945"/>
        <dbReference type="EC" id="7.1.1.2"/>
    </reaction>
</comment>
<evidence type="ECO:0000256" key="4">
    <source>
        <dbReference type="ARBA" id="ARBA00022692"/>
    </source>
</evidence>
<dbReference type="PANTHER" id="PTHR11432">
    <property type="entry name" value="NADH DEHYDROGENASE SUBUNIT 1"/>
    <property type="match status" value="1"/>
</dbReference>
<feature type="transmembrane region" description="Helical" evidence="9">
    <location>
        <begin position="177"/>
        <end position="196"/>
    </location>
</feature>
<reference evidence="10" key="1">
    <citation type="journal article" date="2019" name="Acta Trop.">
        <title>Characterization of the mitochondrial genome sequences of the liver fluke Amphimerus sp. (Trematoda: Opisthorchiidae) from Ecuador and phylogenetic implications.</title>
        <authorList>
            <person name="Ma J."/>
            <person name="He J.-J."/>
            <person name="Zhou C.-Y."/>
            <person name="Sun M.-M."/>
            <person name="Cevallos W."/>
            <person name="Sugiyama H."/>
            <person name="Zhu X.-Q."/>
            <person name="Calvopina M."/>
        </authorList>
    </citation>
    <scope>NUCLEOTIDE SEQUENCE</scope>
</reference>
<dbReference type="Pfam" id="PF00146">
    <property type="entry name" value="NADHdh"/>
    <property type="match status" value="1"/>
</dbReference>
<dbReference type="GO" id="GO:0008137">
    <property type="term" value="F:NADH dehydrogenase (ubiquinone) activity"/>
    <property type="evidence" value="ECO:0007669"/>
    <property type="project" value="UniProtKB-EC"/>
</dbReference>
<comment type="similarity">
    <text evidence="2 7">Belongs to the complex I subunit 1 family.</text>
</comment>
<keyword evidence="6 9" id="KW-0472">Membrane</keyword>
<keyword evidence="8 10" id="KW-0496">Mitochondrion</keyword>
<evidence type="ECO:0000256" key="2">
    <source>
        <dbReference type="ARBA" id="ARBA00010535"/>
    </source>
</evidence>
<sequence length="300" mass="34436">MFVFFSGLYFFLSSFLAFLVMMLFVAFFILGERKILGYMQVRKGPNKVGFLGLFQSFADLLKLMMKFKVSLFQVRSWLSWFGVYLLVFLACCYCLIYSLSYSSFGSSVLFLWVLLITSLTGYSLLSVGWGSYNKFALVSCVRSAFGSVTFEACFMCVVMICALVCGTYGSFSYVDNFWGLFFVLPICYFLWLVGVLCECNRTPLDYAEAESELVSGLNTEYCNVPFTCLFACEYLIMFVFSWLGALLFFGGGSVVWVSFFHVIFFVWARATLPRVRYDFFVGFMWKYSILVLVCSFFFVV</sequence>
<dbReference type="AlphaFoldDB" id="A0A4Y5SFZ7"/>
<protein>
    <recommendedName>
        <fullName evidence="3 8">NADH-ubiquinone oxidoreductase chain 1</fullName>
        <ecNumber evidence="8">7.1.1.2</ecNumber>
    </recommendedName>
</protein>
<evidence type="ECO:0000256" key="7">
    <source>
        <dbReference type="RuleBase" id="RU000471"/>
    </source>
</evidence>
<evidence type="ECO:0000256" key="5">
    <source>
        <dbReference type="ARBA" id="ARBA00022989"/>
    </source>
</evidence>
<keyword evidence="7" id="KW-0520">NAD</keyword>
<name>A0A4Y5SFZ7_9TREM</name>
<keyword evidence="5 9" id="KW-1133">Transmembrane helix</keyword>
<feature type="transmembrane region" description="Helical" evidence="9">
    <location>
        <begin position="279"/>
        <end position="299"/>
    </location>
</feature>
<evidence type="ECO:0000313" key="10">
    <source>
        <dbReference type="EMBL" id="QDA21734.1"/>
    </source>
</evidence>
<dbReference type="PANTHER" id="PTHR11432:SF3">
    <property type="entry name" value="NADH-UBIQUINONE OXIDOREDUCTASE CHAIN 1"/>
    <property type="match status" value="1"/>
</dbReference>
<evidence type="ECO:0000256" key="1">
    <source>
        <dbReference type="ARBA" id="ARBA00004141"/>
    </source>
</evidence>
<feature type="transmembrane region" description="Helical" evidence="9">
    <location>
        <begin position="144"/>
        <end position="165"/>
    </location>
</feature>
<gene>
    <name evidence="10" type="primary">nad1</name>
</gene>
<feature type="transmembrane region" description="Helical" evidence="9">
    <location>
        <begin position="234"/>
        <end position="267"/>
    </location>
</feature>